<dbReference type="CDD" id="cd06558">
    <property type="entry name" value="crotonase-like"/>
    <property type="match status" value="1"/>
</dbReference>
<dbReference type="SUPFAM" id="SSF52096">
    <property type="entry name" value="ClpP/crotonase"/>
    <property type="match status" value="1"/>
</dbReference>
<accession>A0AAD7TT43</accession>
<dbReference type="PANTHER" id="PTHR43684:SF1">
    <property type="entry name" value="ENOYL-COA DELTA ISOMERASE 2"/>
    <property type="match status" value="1"/>
</dbReference>
<evidence type="ECO:0000256" key="2">
    <source>
        <dbReference type="ARBA" id="ARBA00023140"/>
    </source>
</evidence>
<dbReference type="GO" id="GO:0016853">
    <property type="term" value="F:isomerase activity"/>
    <property type="evidence" value="ECO:0007669"/>
    <property type="project" value="UniProtKB-KW"/>
</dbReference>
<dbReference type="Proteomes" id="UP001215151">
    <property type="component" value="Unassembled WGS sequence"/>
</dbReference>
<name>A0AAD7TT43_9APHY</name>
<dbReference type="EMBL" id="JAPEVG010000134">
    <property type="protein sequence ID" value="KAJ8481540.1"/>
    <property type="molecule type" value="Genomic_DNA"/>
</dbReference>
<dbReference type="AlphaFoldDB" id="A0AAD7TT43"/>
<dbReference type="GO" id="GO:0005782">
    <property type="term" value="C:peroxisomal matrix"/>
    <property type="evidence" value="ECO:0007669"/>
    <property type="project" value="TreeGrafter"/>
</dbReference>
<sequence length="259" mass="28121">MAASESSASNVTVEVSERIATITFNSPQTLNAITIPDYEAFTAALRKVDARDDVLVTIWQANGKWFSSGTSVTGTADWSQIDTVRGAFTGAIAATHTDISQALYSHSKILVVALHGPAMGIAAACLGLVDFIYALPSAWLSVPFTFLVGATKANEVLIWGKTQGAQELLECGFINKIMPKQPILEFQAAVRKLVLGELHGLDPEALLGMKRLIKIGLNEQHNFDGVNLRESYAVAERFTSGIPNERLEKVARKELRHKL</sequence>
<dbReference type="Pfam" id="PF16113">
    <property type="entry name" value="ECH_2"/>
    <property type="match status" value="1"/>
</dbReference>
<dbReference type="Gene3D" id="3.90.226.10">
    <property type="entry name" value="2-enoyl-CoA Hydratase, Chain A, domain 1"/>
    <property type="match status" value="1"/>
</dbReference>
<evidence type="ECO:0000313" key="6">
    <source>
        <dbReference type="Proteomes" id="UP001215151"/>
    </source>
</evidence>
<comment type="subcellular location">
    <subcellularLocation>
        <location evidence="1">Peroxisome</location>
    </subcellularLocation>
</comment>
<feature type="domain" description="Enoyl-CoA hydratase/isomerase" evidence="4">
    <location>
        <begin position="20"/>
        <end position="121"/>
    </location>
</feature>
<evidence type="ECO:0000256" key="3">
    <source>
        <dbReference type="ARBA" id="ARBA00023235"/>
    </source>
</evidence>
<keyword evidence="6" id="KW-1185">Reference proteome</keyword>
<dbReference type="InterPro" id="IPR045004">
    <property type="entry name" value="ECH_dom"/>
</dbReference>
<proteinExistence type="predicted"/>
<gene>
    <name evidence="5" type="ORF">ONZ51_g5923</name>
</gene>
<protein>
    <recommendedName>
        <fullName evidence="4">Enoyl-CoA hydratase/isomerase domain-containing protein</fullName>
    </recommendedName>
</protein>
<evidence type="ECO:0000259" key="4">
    <source>
        <dbReference type="Pfam" id="PF16113"/>
    </source>
</evidence>
<keyword evidence="3" id="KW-0413">Isomerase</keyword>
<dbReference type="GO" id="GO:0006635">
    <property type="term" value="P:fatty acid beta-oxidation"/>
    <property type="evidence" value="ECO:0007669"/>
    <property type="project" value="TreeGrafter"/>
</dbReference>
<reference evidence="5" key="1">
    <citation type="submission" date="2022-11" db="EMBL/GenBank/DDBJ databases">
        <title>Genome Sequence of Cubamyces cubensis.</title>
        <authorList>
            <person name="Buettner E."/>
        </authorList>
    </citation>
    <scope>NUCLEOTIDE SEQUENCE</scope>
    <source>
        <strain evidence="5">MPL-01</strain>
    </source>
</reference>
<evidence type="ECO:0000256" key="1">
    <source>
        <dbReference type="ARBA" id="ARBA00004275"/>
    </source>
</evidence>
<comment type="caution">
    <text evidence="5">The sequence shown here is derived from an EMBL/GenBank/DDBJ whole genome shotgun (WGS) entry which is preliminary data.</text>
</comment>
<keyword evidence="2" id="KW-0576">Peroxisome</keyword>
<dbReference type="InterPro" id="IPR051053">
    <property type="entry name" value="ECH/Chromodomain_protein"/>
</dbReference>
<evidence type="ECO:0000313" key="5">
    <source>
        <dbReference type="EMBL" id="KAJ8481540.1"/>
    </source>
</evidence>
<dbReference type="PANTHER" id="PTHR43684">
    <property type="match status" value="1"/>
</dbReference>
<organism evidence="5 6">
    <name type="scientific">Trametes cubensis</name>
    <dbReference type="NCBI Taxonomy" id="1111947"/>
    <lineage>
        <taxon>Eukaryota</taxon>
        <taxon>Fungi</taxon>
        <taxon>Dikarya</taxon>
        <taxon>Basidiomycota</taxon>
        <taxon>Agaricomycotina</taxon>
        <taxon>Agaricomycetes</taxon>
        <taxon>Polyporales</taxon>
        <taxon>Polyporaceae</taxon>
        <taxon>Trametes</taxon>
    </lineage>
</organism>
<dbReference type="InterPro" id="IPR029045">
    <property type="entry name" value="ClpP/crotonase-like_dom_sf"/>
</dbReference>